<evidence type="ECO:0000256" key="4">
    <source>
        <dbReference type="ARBA" id="ARBA00023284"/>
    </source>
</evidence>
<dbReference type="GO" id="GO:0030313">
    <property type="term" value="C:cell envelope"/>
    <property type="evidence" value="ECO:0007669"/>
    <property type="project" value="UniProtKB-SubCell"/>
</dbReference>
<dbReference type="InterPro" id="IPR013766">
    <property type="entry name" value="Thioredoxin_domain"/>
</dbReference>
<dbReference type="AlphaFoldDB" id="A0A1G7WUD6"/>
<dbReference type="InterPro" id="IPR050553">
    <property type="entry name" value="Thioredoxin_ResA/DsbE_sf"/>
</dbReference>
<gene>
    <name evidence="8" type="ORF">SAMN04488027_106133</name>
</gene>
<evidence type="ECO:0000256" key="6">
    <source>
        <dbReference type="SAM" id="SignalP"/>
    </source>
</evidence>
<comment type="subcellular location">
    <subcellularLocation>
        <location evidence="1">Cell envelope</location>
    </subcellularLocation>
</comment>
<evidence type="ECO:0000313" key="9">
    <source>
        <dbReference type="Proteomes" id="UP000199296"/>
    </source>
</evidence>
<keyword evidence="9" id="KW-1185">Reference proteome</keyword>
<dbReference type="OrthoDB" id="1069091at2"/>
<evidence type="ECO:0000313" key="8">
    <source>
        <dbReference type="EMBL" id="SDG75496.1"/>
    </source>
</evidence>
<sequence length="368" mass="41015">MKIIFSLSLLIVLMSCDSSTPKLEATINDVTDGTSVYLTQLGPQNIPIPLDTTQVQNNSFEFELEPANQNINLIQVEGVNGNMIFINDAKQIKIKADKANLRDSEIEAGEHNKLLKEYIEMISSYAKERESLRNKYQEASQSGDEVVLLDLQLDMEAVDEKSRQATLEFIENHPNSIVAMMALSDVMNSKAIPLNKMKSLYDKFDAEVKDTPLGRVLGQNIAKIGATDLGAEAPKFSGPTPEGKELALEDAMGKVTLIDFWASWCKPCRIENPNIVSIYEDYKDKGFAVVGVSLDKPNHKDAWVKAIEEDNLGWNHISNLEYWQEPIAKKYGVRAIPAAFLIDENGIIIGKNLRGNDLREKVKEALGQ</sequence>
<keyword evidence="2" id="KW-0201">Cytochrome c-type biogenesis</keyword>
<evidence type="ECO:0000256" key="1">
    <source>
        <dbReference type="ARBA" id="ARBA00004196"/>
    </source>
</evidence>
<evidence type="ECO:0000256" key="3">
    <source>
        <dbReference type="ARBA" id="ARBA00023157"/>
    </source>
</evidence>
<reference evidence="8 9" key="1">
    <citation type="submission" date="2016-10" db="EMBL/GenBank/DDBJ databases">
        <authorList>
            <person name="de Groot N.N."/>
        </authorList>
    </citation>
    <scope>NUCLEOTIDE SEQUENCE [LARGE SCALE GENOMIC DNA]</scope>
    <source>
        <strain evidence="8 9">DSM 19803</strain>
    </source>
</reference>
<feature type="signal peptide" evidence="6">
    <location>
        <begin position="1"/>
        <end position="24"/>
    </location>
</feature>
<dbReference type="Proteomes" id="UP000199296">
    <property type="component" value="Unassembled WGS sequence"/>
</dbReference>
<name>A0A1G7WUD6_9FLAO</name>
<evidence type="ECO:0000256" key="2">
    <source>
        <dbReference type="ARBA" id="ARBA00022748"/>
    </source>
</evidence>
<dbReference type="SUPFAM" id="SSF52833">
    <property type="entry name" value="Thioredoxin-like"/>
    <property type="match status" value="1"/>
</dbReference>
<feature type="domain" description="Thioredoxin" evidence="7">
    <location>
        <begin position="227"/>
        <end position="368"/>
    </location>
</feature>
<dbReference type="Gene3D" id="3.40.30.10">
    <property type="entry name" value="Glutaredoxin"/>
    <property type="match status" value="1"/>
</dbReference>
<dbReference type="PROSITE" id="PS51352">
    <property type="entry name" value="THIOREDOXIN_2"/>
    <property type="match status" value="1"/>
</dbReference>
<evidence type="ECO:0000256" key="5">
    <source>
        <dbReference type="SAM" id="Coils"/>
    </source>
</evidence>
<dbReference type="RefSeq" id="WP_093367868.1">
    <property type="nucleotide sequence ID" value="NZ_FNCW01000006.1"/>
</dbReference>
<dbReference type="GO" id="GO:0017004">
    <property type="term" value="P:cytochrome complex assembly"/>
    <property type="evidence" value="ECO:0007669"/>
    <property type="project" value="UniProtKB-KW"/>
</dbReference>
<dbReference type="GO" id="GO:0016209">
    <property type="term" value="F:antioxidant activity"/>
    <property type="evidence" value="ECO:0007669"/>
    <property type="project" value="InterPro"/>
</dbReference>
<keyword evidence="4" id="KW-0676">Redox-active center</keyword>
<dbReference type="PROSITE" id="PS51257">
    <property type="entry name" value="PROKAR_LIPOPROTEIN"/>
    <property type="match status" value="1"/>
</dbReference>
<proteinExistence type="predicted"/>
<feature type="chain" id="PRO_5011574643" evidence="6">
    <location>
        <begin position="25"/>
        <end position="368"/>
    </location>
</feature>
<dbReference type="InterPro" id="IPR036249">
    <property type="entry name" value="Thioredoxin-like_sf"/>
</dbReference>
<keyword evidence="3" id="KW-1015">Disulfide bond</keyword>
<dbReference type="Pfam" id="PF00578">
    <property type="entry name" value="AhpC-TSA"/>
    <property type="match status" value="1"/>
</dbReference>
<keyword evidence="5" id="KW-0175">Coiled coil</keyword>
<dbReference type="Pfam" id="PF14289">
    <property type="entry name" value="DUF4369"/>
    <property type="match status" value="1"/>
</dbReference>
<dbReference type="GO" id="GO:0016491">
    <property type="term" value="F:oxidoreductase activity"/>
    <property type="evidence" value="ECO:0007669"/>
    <property type="project" value="InterPro"/>
</dbReference>
<keyword evidence="6" id="KW-0732">Signal</keyword>
<protein>
    <submittedName>
        <fullName evidence="8">Peroxiredoxin</fullName>
    </submittedName>
</protein>
<dbReference type="InterPro" id="IPR000866">
    <property type="entry name" value="AhpC/TSA"/>
</dbReference>
<dbReference type="EMBL" id="FNCW01000006">
    <property type="protein sequence ID" value="SDG75496.1"/>
    <property type="molecule type" value="Genomic_DNA"/>
</dbReference>
<organism evidence="8 9">
    <name type="scientific">Psychroflexus sediminis</name>
    <dbReference type="NCBI Taxonomy" id="470826"/>
    <lineage>
        <taxon>Bacteria</taxon>
        <taxon>Pseudomonadati</taxon>
        <taxon>Bacteroidota</taxon>
        <taxon>Flavobacteriia</taxon>
        <taxon>Flavobacteriales</taxon>
        <taxon>Flavobacteriaceae</taxon>
        <taxon>Psychroflexus</taxon>
    </lineage>
</organism>
<accession>A0A1G7WUD6</accession>
<evidence type="ECO:0000259" key="7">
    <source>
        <dbReference type="PROSITE" id="PS51352"/>
    </source>
</evidence>
<feature type="coiled-coil region" evidence="5">
    <location>
        <begin position="115"/>
        <end position="142"/>
    </location>
</feature>
<dbReference type="InterPro" id="IPR025380">
    <property type="entry name" value="DUF4369"/>
</dbReference>
<dbReference type="PANTHER" id="PTHR42852">
    <property type="entry name" value="THIOL:DISULFIDE INTERCHANGE PROTEIN DSBE"/>
    <property type="match status" value="1"/>
</dbReference>
<dbReference type="CDD" id="cd02966">
    <property type="entry name" value="TlpA_like_family"/>
    <property type="match status" value="1"/>
</dbReference>
<dbReference type="PANTHER" id="PTHR42852:SF6">
    <property type="entry name" value="THIOL:DISULFIDE INTERCHANGE PROTEIN DSBE"/>
    <property type="match status" value="1"/>
</dbReference>